<dbReference type="InterPro" id="IPR037185">
    <property type="entry name" value="EmrE-like"/>
</dbReference>
<feature type="transmembrane region" description="Helical" evidence="1">
    <location>
        <begin position="126"/>
        <end position="144"/>
    </location>
</feature>
<protein>
    <submittedName>
        <fullName evidence="3">EamA family transporter</fullName>
    </submittedName>
</protein>
<feature type="transmembrane region" description="Helical" evidence="1">
    <location>
        <begin position="69"/>
        <end position="88"/>
    </location>
</feature>
<gene>
    <name evidence="3" type="ORF">H3L94_00155</name>
</gene>
<dbReference type="SUPFAM" id="SSF103481">
    <property type="entry name" value="Multidrug resistance efflux transporter EmrE"/>
    <property type="match status" value="2"/>
</dbReference>
<keyword evidence="1" id="KW-0812">Transmembrane</keyword>
<dbReference type="Gene3D" id="1.10.3730.20">
    <property type="match status" value="1"/>
</dbReference>
<dbReference type="PANTHER" id="PTHR22911">
    <property type="entry name" value="ACYL-MALONYL CONDENSING ENZYME-RELATED"/>
    <property type="match status" value="1"/>
</dbReference>
<feature type="transmembrane region" description="Helical" evidence="1">
    <location>
        <begin position="94"/>
        <end position="114"/>
    </location>
</feature>
<name>A0A7D7SH07_9NEIS</name>
<evidence type="ECO:0000259" key="2">
    <source>
        <dbReference type="Pfam" id="PF00892"/>
    </source>
</evidence>
<feature type="transmembrane region" description="Helical" evidence="1">
    <location>
        <begin position="150"/>
        <end position="168"/>
    </location>
</feature>
<feature type="transmembrane region" description="Helical" evidence="1">
    <location>
        <begin position="244"/>
        <end position="263"/>
    </location>
</feature>
<reference evidence="3 4" key="1">
    <citation type="submission" date="2020-07" db="EMBL/GenBank/DDBJ databases">
        <title>Genomic diversity of species in the Neisseriaceae family.</title>
        <authorList>
            <person name="Vincent A.T."/>
            <person name="Bernet E."/>
            <person name="Veyrier F.J."/>
        </authorList>
    </citation>
    <scope>NUCLEOTIDE SEQUENCE [LARGE SCALE GENOMIC DNA]</scope>
    <source>
        <strain evidence="3 4">DSM 22244</strain>
    </source>
</reference>
<keyword evidence="1" id="KW-0472">Membrane</keyword>
<feature type="transmembrane region" description="Helical" evidence="1">
    <location>
        <begin position="180"/>
        <end position="197"/>
    </location>
</feature>
<evidence type="ECO:0000256" key="1">
    <source>
        <dbReference type="SAM" id="Phobius"/>
    </source>
</evidence>
<feature type="transmembrane region" description="Helical" evidence="1">
    <location>
        <begin position="39"/>
        <end position="57"/>
    </location>
</feature>
<dbReference type="Proteomes" id="UP000514752">
    <property type="component" value="Chromosome"/>
</dbReference>
<sequence length="298" mass="31774">MNPQILGMCQIIIAAVCWGCLGVLGTFLNRQGFSGMEAASLRVTSAAVLLLVLLPWFARYLKRLSFRQLPALFWQSMLGMFGMTVFYFGAVAAVGSSLAVALLYTAPVWSLIFARILLGEGITRRSAALTVLAACGVGLTMAGIGQVNWFGIGLGLMSGVCYALYGVLGKRAMGRNPPMLVLFTSVFISAVAMAFLPDTHQAWQRLLAGAPSAWLAVAALAVIGTLLPYALYIKGLEKMPAARASVFTVIEPLTAVALAAWWLHESLNLWQYVGVALIIGVSSANAWGGRVPSAKRDN</sequence>
<dbReference type="PANTHER" id="PTHR22911:SF79">
    <property type="entry name" value="MOBA-LIKE NTP TRANSFERASE DOMAIN-CONTAINING PROTEIN"/>
    <property type="match status" value="1"/>
</dbReference>
<dbReference type="GO" id="GO:0016020">
    <property type="term" value="C:membrane"/>
    <property type="evidence" value="ECO:0007669"/>
    <property type="project" value="InterPro"/>
</dbReference>
<proteinExistence type="predicted"/>
<dbReference type="InterPro" id="IPR000620">
    <property type="entry name" value="EamA_dom"/>
</dbReference>
<feature type="transmembrane region" description="Helical" evidence="1">
    <location>
        <begin position="7"/>
        <end position="27"/>
    </location>
</feature>
<feature type="domain" description="EamA" evidence="2">
    <location>
        <begin position="6"/>
        <end position="140"/>
    </location>
</feature>
<organism evidence="3 4">
    <name type="scientific">Neisseria shayeganii</name>
    <dbReference type="NCBI Taxonomy" id="607712"/>
    <lineage>
        <taxon>Bacteria</taxon>
        <taxon>Pseudomonadati</taxon>
        <taxon>Pseudomonadota</taxon>
        <taxon>Betaproteobacteria</taxon>
        <taxon>Neisseriales</taxon>
        <taxon>Neisseriaceae</taxon>
        <taxon>Neisseria</taxon>
    </lineage>
</organism>
<dbReference type="EMBL" id="CP059567">
    <property type="protein sequence ID" value="QMT40529.1"/>
    <property type="molecule type" value="Genomic_DNA"/>
</dbReference>
<evidence type="ECO:0000313" key="3">
    <source>
        <dbReference type="EMBL" id="QMT40529.1"/>
    </source>
</evidence>
<dbReference type="Pfam" id="PF00892">
    <property type="entry name" value="EamA"/>
    <property type="match status" value="2"/>
</dbReference>
<dbReference type="RefSeq" id="WP_182122180.1">
    <property type="nucleotide sequence ID" value="NZ_CP059567.1"/>
</dbReference>
<dbReference type="AlphaFoldDB" id="A0A7D7SH07"/>
<feature type="transmembrane region" description="Helical" evidence="1">
    <location>
        <begin position="212"/>
        <end position="232"/>
    </location>
</feature>
<keyword evidence="1" id="KW-1133">Transmembrane helix</keyword>
<dbReference type="KEGG" id="nsg:H3L94_00155"/>
<feature type="transmembrane region" description="Helical" evidence="1">
    <location>
        <begin position="269"/>
        <end position="288"/>
    </location>
</feature>
<evidence type="ECO:0000313" key="4">
    <source>
        <dbReference type="Proteomes" id="UP000514752"/>
    </source>
</evidence>
<accession>A0A7D7SH07</accession>
<feature type="domain" description="EamA" evidence="2">
    <location>
        <begin position="150"/>
        <end position="280"/>
    </location>
</feature>